<organism evidence="2 3">
    <name type="scientific">Streptomyces boncukensis</name>
    <dbReference type="NCBI Taxonomy" id="2711219"/>
    <lineage>
        <taxon>Bacteria</taxon>
        <taxon>Bacillati</taxon>
        <taxon>Actinomycetota</taxon>
        <taxon>Actinomycetes</taxon>
        <taxon>Kitasatosporales</taxon>
        <taxon>Streptomycetaceae</taxon>
        <taxon>Streptomyces</taxon>
    </lineage>
</organism>
<dbReference type="Pfam" id="PF13730">
    <property type="entry name" value="HTH_36"/>
    <property type="match status" value="1"/>
</dbReference>
<gene>
    <name evidence="2" type="ORF">G5C65_35105</name>
</gene>
<comment type="caution">
    <text evidence="2">The sequence shown here is derived from an EMBL/GenBank/DDBJ whole genome shotgun (WGS) entry which is preliminary data.</text>
</comment>
<accession>A0A6G4X7E9</accession>
<dbReference type="Gene3D" id="1.10.10.10">
    <property type="entry name" value="Winged helix-like DNA-binding domain superfamily/Winged helix DNA-binding domain"/>
    <property type="match status" value="1"/>
</dbReference>
<evidence type="ECO:0000256" key="1">
    <source>
        <dbReference type="SAM" id="MobiDB-lite"/>
    </source>
</evidence>
<protein>
    <submittedName>
        <fullName evidence="2">Helix-turn-helix domain-containing protein</fullName>
    </submittedName>
</protein>
<feature type="region of interest" description="Disordered" evidence="1">
    <location>
        <begin position="85"/>
        <end position="184"/>
    </location>
</feature>
<dbReference type="EMBL" id="JAAKZZ010000750">
    <property type="protein sequence ID" value="NGO73469.1"/>
    <property type="molecule type" value="Genomic_DNA"/>
</dbReference>
<evidence type="ECO:0000313" key="2">
    <source>
        <dbReference type="EMBL" id="NGO73469.1"/>
    </source>
</evidence>
<dbReference type="Proteomes" id="UP000477722">
    <property type="component" value="Unassembled WGS sequence"/>
</dbReference>
<dbReference type="InterPro" id="IPR036388">
    <property type="entry name" value="WH-like_DNA-bd_sf"/>
</dbReference>
<sequence length="300" mass="32907">MSIKVTNWVWARSESRNGPRLVMLALADRADDDGFAWPSIEDLCERTKLSPRAVQKAISNLVELGELKVESGGGRRVRNRYTIIPKPCTSDGVTSEYPGPSDGVTDGKPRTSDGVSPEETPHFEAETPHFATETPSIVRENPVKSAGEPPLEPPEEPSGNHHNNPAAKKDRLTAARDAEEEDRLPEEIVRLQDAMSGAGINLPWKFHGDDMVRVINDIRRLGIPLMVEQAVKAEQSAAKAPFSSRWFYDSWHAIRTPVALDHPGGNVIRLPHGQPLPGTDTKVAGWMALSDQLRQNGGPT</sequence>
<name>A0A6G4X7E9_9ACTN</name>
<proteinExistence type="predicted"/>
<reference evidence="2 3" key="1">
    <citation type="submission" date="2020-02" db="EMBL/GenBank/DDBJ databases">
        <title>Whole-genome analyses of novel actinobacteria.</title>
        <authorList>
            <person name="Sahin N."/>
            <person name="Tatar D."/>
        </authorList>
    </citation>
    <scope>NUCLEOTIDE SEQUENCE [LARGE SCALE GENOMIC DNA]</scope>
    <source>
        <strain evidence="2 3">SB3404</strain>
    </source>
</reference>
<keyword evidence="3" id="KW-1185">Reference proteome</keyword>
<feature type="compositionally biased region" description="Basic and acidic residues" evidence="1">
    <location>
        <begin position="167"/>
        <end position="177"/>
    </location>
</feature>
<dbReference type="AlphaFoldDB" id="A0A6G4X7E9"/>
<evidence type="ECO:0000313" key="3">
    <source>
        <dbReference type="Proteomes" id="UP000477722"/>
    </source>
</evidence>